<organism evidence="1 2">
    <name type="scientific">Chromobacterium haemolyticum</name>
    <dbReference type="NCBI Taxonomy" id="394935"/>
    <lineage>
        <taxon>Bacteria</taxon>
        <taxon>Pseudomonadati</taxon>
        <taxon>Pseudomonadota</taxon>
        <taxon>Betaproteobacteria</taxon>
        <taxon>Neisseriales</taxon>
        <taxon>Chromobacteriaceae</taxon>
        <taxon>Chromobacterium</taxon>
    </lineage>
</organism>
<accession>A0ABS3GII0</accession>
<dbReference type="RefSeq" id="WP_152596866.1">
    <property type="nucleotide sequence ID" value="NZ_JAEILV010000003.1"/>
</dbReference>
<evidence type="ECO:0008006" key="3">
    <source>
        <dbReference type="Google" id="ProtNLM"/>
    </source>
</evidence>
<sequence length="227" mass="25650">MIWRNIITQEGINLVHIQQDPSTNQCVAACVGMIAQNAGYWSQDENALFKYGASAIKRHFPNSHKNMNDIDLVSENGIPPEAVACYLRSYGWSAQSLSTTVNAPNSAGAIANTINNMNEYDSCILICGHFPSFHALAAIRLGNRIYTLNPTVNSEIYLENAPPLYTHDPRSVVRVVNNNAVEFIHDLRGNQYWKPIHTCHYIKSQYRISTIANWLVYSRINRRVRGR</sequence>
<reference evidence="1 2" key="1">
    <citation type="submission" date="2021-03" db="EMBL/GenBank/DDBJ databases">
        <title>First Case of infection caused by Chromobacterium haemolyticum derived from water in China.</title>
        <authorList>
            <person name="Chen J."/>
            <person name="Liu C."/>
        </authorList>
    </citation>
    <scope>NUCLEOTIDE SEQUENCE [LARGE SCALE GENOMIC DNA]</scope>
    <source>
        <strain evidence="1 2">WJ-5</strain>
    </source>
</reference>
<evidence type="ECO:0000313" key="2">
    <source>
        <dbReference type="Proteomes" id="UP000664349"/>
    </source>
</evidence>
<evidence type="ECO:0000313" key="1">
    <source>
        <dbReference type="EMBL" id="MBO0414851.1"/>
    </source>
</evidence>
<comment type="caution">
    <text evidence="1">The sequence shown here is derived from an EMBL/GenBank/DDBJ whole genome shotgun (WGS) entry which is preliminary data.</text>
</comment>
<protein>
    <recommendedName>
        <fullName evidence="3">Peptidase C39-like domain-containing protein</fullName>
    </recommendedName>
</protein>
<keyword evidence="2" id="KW-1185">Reference proteome</keyword>
<proteinExistence type="predicted"/>
<dbReference type="Proteomes" id="UP000664349">
    <property type="component" value="Unassembled WGS sequence"/>
</dbReference>
<name>A0ABS3GII0_9NEIS</name>
<gene>
    <name evidence="1" type="ORF">J1C50_04960</name>
</gene>
<dbReference type="EMBL" id="JAFLRD010000003">
    <property type="protein sequence ID" value="MBO0414851.1"/>
    <property type="molecule type" value="Genomic_DNA"/>
</dbReference>